<organism evidence="2 3">
    <name type="scientific">Massilia litorea</name>
    <dbReference type="NCBI Taxonomy" id="2769491"/>
    <lineage>
        <taxon>Bacteria</taxon>
        <taxon>Pseudomonadati</taxon>
        <taxon>Pseudomonadota</taxon>
        <taxon>Betaproteobacteria</taxon>
        <taxon>Burkholderiales</taxon>
        <taxon>Oxalobacteraceae</taxon>
        <taxon>Telluria group</taxon>
        <taxon>Massilia</taxon>
    </lineage>
</organism>
<evidence type="ECO:0000313" key="2">
    <source>
        <dbReference type="EMBL" id="QOL49363.1"/>
    </source>
</evidence>
<reference evidence="2 3" key="1">
    <citation type="submission" date="2020-10" db="EMBL/GenBank/DDBJ databases">
        <title>Genome sequencing of Massilia sp. LPB0304.</title>
        <authorList>
            <person name="Kim J."/>
        </authorList>
    </citation>
    <scope>NUCLEOTIDE SEQUENCE [LARGE SCALE GENOMIC DNA]</scope>
    <source>
        <strain evidence="2 3">LPB0304</strain>
    </source>
</reference>
<dbReference type="AlphaFoldDB" id="A0A7L9U2S0"/>
<dbReference type="RefSeq" id="WP_193686403.1">
    <property type="nucleotide sequence ID" value="NZ_CP062941.1"/>
</dbReference>
<name>A0A7L9U2S0_9BURK</name>
<evidence type="ECO:0000259" key="1">
    <source>
        <dbReference type="Pfam" id="PF09361"/>
    </source>
</evidence>
<accession>A0A7L9U2S0</accession>
<gene>
    <name evidence="2" type="ORF">LPB04_21075</name>
</gene>
<dbReference type="InterPro" id="IPR018968">
    <property type="entry name" value="Phasin"/>
</dbReference>
<dbReference type="EMBL" id="CP062941">
    <property type="protein sequence ID" value="QOL49363.1"/>
    <property type="molecule type" value="Genomic_DNA"/>
</dbReference>
<dbReference type="Pfam" id="PF09361">
    <property type="entry name" value="Phasin_2"/>
    <property type="match status" value="1"/>
</dbReference>
<dbReference type="Proteomes" id="UP000593875">
    <property type="component" value="Chromosome"/>
</dbReference>
<sequence length="136" mass="14804">MFSFNQSLNPALRLHLDSQLAFFNYLSQSLSGSFQSVCQANLRLSQNVIEETLSAGRRMLTSGQANGVAGTVLRDTQPSSEHMRAYQRKISSIAAGSQVDLARVIRLHGRETSHTAQALADEVARVSVEAAGRDVQ</sequence>
<protein>
    <submittedName>
        <fullName evidence="2">Phasin family protein</fullName>
    </submittedName>
</protein>
<proteinExistence type="predicted"/>
<dbReference type="KEGG" id="mlir:LPB04_21075"/>
<keyword evidence="3" id="KW-1185">Reference proteome</keyword>
<feature type="domain" description="Phasin" evidence="1">
    <location>
        <begin position="19"/>
        <end position="105"/>
    </location>
</feature>
<evidence type="ECO:0000313" key="3">
    <source>
        <dbReference type="Proteomes" id="UP000593875"/>
    </source>
</evidence>